<evidence type="ECO:0000256" key="1">
    <source>
        <dbReference type="SAM" id="Phobius"/>
    </source>
</evidence>
<evidence type="ECO:0000313" key="4">
    <source>
        <dbReference type="Proteomes" id="UP000198647"/>
    </source>
</evidence>
<dbReference type="Gene3D" id="3.90.550.10">
    <property type="entry name" value="Spore Coat Polysaccharide Biosynthesis Protein SpsA, Chain A"/>
    <property type="match status" value="1"/>
</dbReference>
<keyword evidence="1" id="KW-1133">Transmembrane helix</keyword>
<reference evidence="3 4" key="1">
    <citation type="submission" date="2016-10" db="EMBL/GenBank/DDBJ databases">
        <authorList>
            <person name="Varghese N."/>
            <person name="Submissions S."/>
        </authorList>
    </citation>
    <scope>NUCLEOTIDE SEQUENCE [LARGE SCALE GENOMIC DNA]</scope>
    <source>
        <strain evidence="3 4">DSM 20748</strain>
    </source>
</reference>
<comment type="caution">
    <text evidence="3">The sequence shown here is derived from an EMBL/GenBank/DDBJ whole genome shotgun (WGS) entry which is preliminary data.</text>
</comment>
<dbReference type="PANTHER" id="PTHR48090">
    <property type="entry name" value="UNDECAPRENYL-PHOSPHATE 4-DEOXY-4-FORMAMIDO-L-ARABINOSE TRANSFERASE-RELATED"/>
    <property type="match status" value="1"/>
</dbReference>
<proteinExistence type="predicted"/>
<dbReference type="Pfam" id="PF00535">
    <property type="entry name" value="Glycos_transf_2"/>
    <property type="match status" value="1"/>
</dbReference>
<dbReference type="Proteomes" id="UP000198647">
    <property type="component" value="Unassembled WGS sequence"/>
</dbReference>
<gene>
    <name evidence="3" type="ORF">SAMN04488081_0438</name>
</gene>
<accession>A0A1H3BH95</accession>
<keyword evidence="1" id="KW-0472">Membrane</keyword>
<protein>
    <submittedName>
        <fullName evidence="3">Glycosyltransferase involved in cell wall bisynthesis</fullName>
    </submittedName>
</protein>
<dbReference type="InterPro" id="IPR029044">
    <property type="entry name" value="Nucleotide-diphossugar_trans"/>
</dbReference>
<dbReference type="InterPro" id="IPR001173">
    <property type="entry name" value="Glyco_trans_2-like"/>
</dbReference>
<sequence>MEELTVSIIIPAFNEGNNINRIHKELKKEFSSLRYDFEIIFVDDGSKDDTLARVRSLASECPEVKYLSFSRNFGKEPALIAGLQHAKGGSVIIMDADLQHPPSLIPELLEGFEEGFQQVVARRNRVKESKVRSSLSSLYYKLVNKLAQVDLVDGEGDFRLLGRQAVDAILALSEGNRFSKGLFSWIGFDKKVVKFDNVQRDEGNSTWSLVDLFEYGIEGVLSFNQRPLRLVFYAGFFIMGLSLVYILIMFGLILSRGVEVPGYFTTISSILFLGGVQLISLGVIGEYVGRIYMETKRRPHYLIKESNTERETYEEME</sequence>
<feature type="transmembrane region" description="Helical" evidence="1">
    <location>
        <begin position="230"/>
        <end position="254"/>
    </location>
</feature>
<evidence type="ECO:0000259" key="2">
    <source>
        <dbReference type="Pfam" id="PF00535"/>
    </source>
</evidence>
<keyword evidence="4" id="KW-1185">Reference proteome</keyword>
<dbReference type="InterPro" id="IPR050256">
    <property type="entry name" value="Glycosyltransferase_2"/>
</dbReference>
<feature type="domain" description="Glycosyltransferase 2-like" evidence="2">
    <location>
        <begin position="7"/>
        <end position="168"/>
    </location>
</feature>
<dbReference type="RefSeq" id="WP_093105237.1">
    <property type="nucleotide sequence ID" value="NZ_FNOS01000001.1"/>
</dbReference>
<keyword evidence="1" id="KW-0812">Transmembrane</keyword>
<feature type="transmembrane region" description="Helical" evidence="1">
    <location>
        <begin position="266"/>
        <end position="288"/>
    </location>
</feature>
<dbReference type="CDD" id="cd04187">
    <property type="entry name" value="DPM1_like_bac"/>
    <property type="match status" value="1"/>
</dbReference>
<evidence type="ECO:0000313" key="3">
    <source>
        <dbReference type="EMBL" id="SDX41276.1"/>
    </source>
</evidence>
<name>A0A1H3BH95_9BACI</name>
<dbReference type="PANTHER" id="PTHR48090:SF8">
    <property type="entry name" value="GLYCOSYLTRANSFERASE CSBB-RELATED"/>
    <property type="match status" value="1"/>
</dbReference>
<dbReference type="SUPFAM" id="SSF53448">
    <property type="entry name" value="Nucleotide-diphospho-sugar transferases"/>
    <property type="match status" value="1"/>
</dbReference>
<dbReference type="EMBL" id="FNOS01000001">
    <property type="protein sequence ID" value="SDX41276.1"/>
    <property type="molecule type" value="Genomic_DNA"/>
</dbReference>
<organism evidence="3 4">
    <name type="scientific">Salimicrobium album</name>
    <dbReference type="NCBI Taxonomy" id="50717"/>
    <lineage>
        <taxon>Bacteria</taxon>
        <taxon>Bacillati</taxon>
        <taxon>Bacillota</taxon>
        <taxon>Bacilli</taxon>
        <taxon>Bacillales</taxon>
        <taxon>Bacillaceae</taxon>
        <taxon>Salimicrobium</taxon>
    </lineage>
</organism>